<evidence type="ECO:0000259" key="7">
    <source>
        <dbReference type="PROSITE" id="PS50109"/>
    </source>
</evidence>
<feature type="signal peptide" evidence="6">
    <location>
        <begin position="1"/>
        <end position="29"/>
    </location>
</feature>
<dbReference type="GO" id="GO:0000155">
    <property type="term" value="F:phosphorelay sensor kinase activity"/>
    <property type="evidence" value="ECO:0007669"/>
    <property type="project" value="InterPro"/>
</dbReference>
<evidence type="ECO:0000256" key="4">
    <source>
        <dbReference type="SAM" id="Coils"/>
    </source>
</evidence>
<organism evidence="8 9">
    <name type="scientific">Luteibacter yeojuensis</name>
    <dbReference type="NCBI Taxonomy" id="345309"/>
    <lineage>
        <taxon>Bacteria</taxon>
        <taxon>Pseudomonadati</taxon>
        <taxon>Pseudomonadota</taxon>
        <taxon>Gammaproteobacteria</taxon>
        <taxon>Lysobacterales</taxon>
        <taxon>Rhodanobacteraceae</taxon>
        <taxon>Luteibacter</taxon>
    </lineage>
</organism>
<keyword evidence="2" id="KW-0418">Kinase</keyword>
<dbReference type="Pfam" id="PF07730">
    <property type="entry name" value="HisKA_3"/>
    <property type="match status" value="1"/>
</dbReference>
<dbReference type="EMBL" id="JAAQTL010000001">
    <property type="protein sequence ID" value="NID15842.1"/>
    <property type="molecule type" value="Genomic_DNA"/>
</dbReference>
<dbReference type="PROSITE" id="PS51257">
    <property type="entry name" value="PROKAR_LIPOPROTEIN"/>
    <property type="match status" value="1"/>
</dbReference>
<evidence type="ECO:0000256" key="6">
    <source>
        <dbReference type="SAM" id="SignalP"/>
    </source>
</evidence>
<proteinExistence type="predicted"/>
<dbReference type="PROSITE" id="PS50109">
    <property type="entry name" value="HIS_KIN"/>
    <property type="match status" value="1"/>
</dbReference>
<dbReference type="GO" id="GO:0016020">
    <property type="term" value="C:membrane"/>
    <property type="evidence" value="ECO:0007669"/>
    <property type="project" value="InterPro"/>
</dbReference>
<feature type="transmembrane region" description="Helical" evidence="5">
    <location>
        <begin position="758"/>
        <end position="779"/>
    </location>
</feature>
<gene>
    <name evidence="8" type="ORF">HBF32_10275</name>
</gene>
<dbReference type="PANTHER" id="PTHR24421:SF62">
    <property type="entry name" value="SENSORY TRANSDUCTION HISTIDINE KINASE"/>
    <property type="match status" value="1"/>
</dbReference>
<dbReference type="RefSeq" id="WP_166699535.1">
    <property type="nucleotide sequence ID" value="NZ_JAAQTL010000001.1"/>
</dbReference>
<dbReference type="Gene3D" id="1.20.5.1930">
    <property type="match status" value="1"/>
</dbReference>
<evidence type="ECO:0000313" key="9">
    <source>
        <dbReference type="Proteomes" id="UP000518878"/>
    </source>
</evidence>
<feature type="domain" description="Histidine kinase" evidence="7">
    <location>
        <begin position="902"/>
        <end position="996"/>
    </location>
</feature>
<protein>
    <submittedName>
        <fullName evidence="8">ATPase</fullName>
    </submittedName>
</protein>
<dbReference type="InterPro" id="IPR011712">
    <property type="entry name" value="Sig_transdc_His_kin_sub3_dim/P"/>
</dbReference>
<keyword evidence="5" id="KW-1133">Transmembrane helix</keyword>
<evidence type="ECO:0000256" key="1">
    <source>
        <dbReference type="ARBA" id="ARBA00022679"/>
    </source>
</evidence>
<dbReference type="InterPro" id="IPR011123">
    <property type="entry name" value="Y_Y_Y"/>
</dbReference>
<keyword evidence="1" id="KW-0808">Transferase</keyword>
<keyword evidence="3" id="KW-0902">Two-component regulatory system</keyword>
<dbReference type="CDD" id="cd00146">
    <property type="entry name" value="PKD"/>
    <property type="match status" value="1"/>
</dbReference>
<dbReference type="Pfam" id="PF07495">
    <property type="entry name" value="Y_Y_Y"/>
    <property type="match status" value="1"/>
</dbReference>
<keyword evidence="5" id="KW-0472">Membrane</keyword>
<dbReference type="SMART" id="SM00387">
    <property type="entry name" value="HATPase_c"/>
    <property type="match status" value="1"/>
</dbReference>
<evidence type="ECO:0000256" key="2">
    <source>
        <dbReference type="ARBA" id="ARBA00022777"/>
    </source>
</evidence>
<keyword evidence="4" id="KW-0175">Coiled coil</keyword>
<dbReference type="Pfam" id="PF02518">
    <property type="entry name" value="HATPase_c"/>
    <property type="match status" value="1"/>
</dbReference>
<dbReference type="PANTHER" id="PTHR24421">
    <property type="entry name" value="NITRATE/NITRITE SENSOR PROTEIN NARX-RELATED"/>
    <property type="match status" value="1"/>
</dbReference>
<accession>A0A7X5TQU8</accession>
<dbReference type="Gene3D" id="2.130.10.10">
    <property type="entry name" value="YVTN repeat-like/Quinoprotein amine dehydrogenase"/>
    <property type="match status" value="3"/>
</dbReference>
<keyword evidence="9" id="KW-1185">Reference proteome</keyword>
<dbReference type="Proteomes" id="UP000518878">
    <property type="component" value="Unassembled WGS sequence"/>
</dbReference>
<dbReference type="GO" id="GO:0046983">
    <property type="term" value="F:protein dimerization activity"/>
    <property type="evidence" value="ECO:0007669"/>
    <property type="project" value="InterPro"/>
</dbReference>
<dbReference type="InterPro" id="IPR013783">
    <property type="entry name" value="Ig-like_fold"/>
</dbReference>
<dbReference type="SUPFAM" id="SSF63829">
    <property type="entry name" value="Calcium-dependent phosphotriesterase"/>
    <property type="match status" value="1"/>
</dbReference>
<dbReference type="Gene3D" id="2.60.40.10">
    <property type="entry name" value="Immunoglobulins"/>
    <property type="match status" value="1"/>
</dbReference>
<keyword evidence="6" id="KW-0732">Signal</keyword>
<feature type="chain" id="PRO_5030551843" evidence="6">
    <location>
        <begin position="30"/>
        <end position="1019"/>
    </location>
</feature>
<comment type="caution">
    <text evidence="8">The sequence shown here is derived from an EMBL/GenBank/DDBJ whole genome shotgun (WGS) entry which is preliminary data.</text>
</comment>
<dbReference type="InterPro" id="IPR015943">
    <property type="entry name" value="WD40/YVTN_repeat-like_dom_sf"/>
</dbReference>
<dbReference type="InterPro" id="IPR003594">
    <property type="entry name" value="HATPase_dom"/>
</dbReference>
<dbReference type="InterPro" id="IPR011110">
    <property type="entry name" value="Reg_prop"/>
</dbReference>
<evidence type="ECO:0000256" key="5">
    <source>
        <dbReference type="SAM" id="Phobius"/>
    </source>
</evidence>
<reference evidence="8 9" key="1">
    <citation type="journal article" date="2006" name="Int. J. Syst. Evol. Microbiol.">
        <title>Dyella yeojuensis sp. nov., isolated from greenhouse soil in Korea.</title>
        <authorList>
            <person name="Kim B.Y."/>
            <person name="Weon H.Y."/>
            <person name="Lee K.H."/>
            <person name="Seok S.J."/>
            <person name="Kwon S.W."/>
            <person name="Go S.J."/>
            <person name="Stackebrandt E."/>
        </authorList>
    </citation>
    <scope>NUCLEOTIDE SEQUENCE [LARGE SCALE GENOMIC DNA]</scope>
    <source>
        <strain evidence="8 9">DSM 17673</strain>
    </source>
</reference>
<dbReference type="InterPro" id="IPR005467">
    <property type="entry name" value="His_kinase_dom"/>
</dbReference>
<dbReference type="CDD" id="cd16917">
    <property type="entry name" value="HATPase_UhpB-NarQ-NarX-like"/>
    <property type="match status" value="1"/>
</dbReference>
<keyword evidence="5" id="KW-0812">Transmembrane</keyword>
<dbReference type="InterPro" id="IPR050482">
    <property type="entry name" value="Sensor_HK_TwoCompSys"/>
</dbReference>
<evidence type="ECO:0000313" key="8">
    <source>
        <dbReference type="EMBL" id="NID15842.1"/>
    </source>
</evidence>
<dbReference type="Pfam" id="PF07494">
    <property type="entry name" value="Reg_prop"/>
    <property type="match status" value="3"/>
</dbReference>
<evidence type="ECO:0000256" key="3">
    <source>
        <dbReference type="ARBA" id="ARBA00023012"/>
    </source>
</evidence>
<dbReference type="SUPFAM" id="SSF55874">
    <property type="entry name" value="ATPase domain of HSP90 chaperone/DNA topoisomerase II/histidine kinase"/>
    <property type="match status" value="1"/>
</dbReference>
<name>A0A7X5TQU8_9GAMM</name>
<feature type="coiled-coil region" evidence="4">
    <location>
        <begin position="833"/>
        <end position="860"/>
    </location>
</feature>
<sequence length="1019" mass="110648">MRPNKAVVAWLSLCLVLSGWLAIACAAMASDSRDRDIAQFYHTAWTVREGAPGQVTALAQTADGYLWLGTQTGLYRFDGVRFERYRPREGGDFPASSVASLYAPFSGGLWVGFRYGVASFVDGGRATHYSAASGLPSGTMYAIGGTADGRIWGATFNGLVRFDKGHWYPVQKAMGLPGKRARNLTVDREGRLWVATEDALAWLPPGGKRFEVATRAVGRVNRIAEAPDGSIWVAEADGGVRPAWTGKGDPEAAGPVLRLSSAGLLFDRDGALWMPTLGDGIRRVARVGDLAGMAIGAEGKYAQRFVERDGLSSDYASAVIQDREGNIWVGGSRGLDRFRVSRLLPALMSPGATDFAMVAAPGHGVWVGTKNRPLSRVEVTGVTPSALVQPITAVSRDAEGIWLGGPDGIWRLRDGRPEPYTALPYPDYSGVQAVTGDGKGGAWVSINRPGIFHFTEGGWEHDPLPAFPNDPSPLVLLNDRHGWLWMGFARNTILLRKGYGEDDVRFGAAEGLAVGNVTALLENGETMWVGGELGIAAVAEGRVHPIATVGEPLRGVSGLVRDHRGDFWANAAQGVARIRGMDMIRALADPSYAAPVVLFDSLDGLPGTPAQFRPLPTAVVADDGRLWFATTSGIVSIDPADVPRNRLAPPVAIRTISTDAGTWPAGASVNLPAGTERLRIAFTATSLTMPERVRFRYRMEGLDTRWRDAGGDREAVYTDPPPGHYVFRVTATNEDGVENERGASIDVTVARAFYQMPWFFLLCIVLVALLIWIAFLIRLRRIAFQLRARLQERHAERERIARELHDTLLQSTQGLTMRFQAIANRVPPGEPLRVAMESALDRADQALVEARDRVRDLRTHAGESARLDVALRALAEACAAEHTVPVRVTVQAELRDLDALVRDELFRIAREAVHNAIAHAGASRIDVGVRLEGCALLLSVRDDGRGIDDAVLRDGRDGHWGLRGIRERAATVGGAATFTSPGGRGTEVTVHVPLERAFPARHTPFGRWWGRLRHGFRQR</sequence>
<dbReference type="InterPro" id="IPR036890">
    <property type="entry name" value="HATPase_C_sf"/>
</dbReference>
<dbReference type="Gene3D" id="3.30.565.10">
    <property type="entry name" value="Histidine kinase-like ATPase, C-terminal domain"/>
    <property type="match status" value="1"/>
</dbReference>
<dbReference type="AlphaFoldDB" id="A0A7X5TQU8"/>